<sequence>MKDGVIAVVAGKEIKQEEFDLFVENLPQDKKAYLQYPGFRERLLDQYLALYTFSVDAVEQGLDKTEEFARILENTRRDILAQLAMREAVKNVKVTEEEAKEYYEANPNKFKKEETVQAKHILVEDEDKCTDILNSIVSGEISFEEAAKQHSTCPSGQQGGDLGEFGHGQMVKEFDEAAFAAEPGKVVGPVKTQFGYHLIRVEKKNEAEVQPFEAVKATIVNTLFQKKQNDAYEAKEKELKEKYVEM</sequence>
<keyword evidence="1 3" id="KW-0413">Isomerase</keyword>
<dbReference type="RefSeq" id="WP_262581216.1">
    <property type="nucleotide sequence ID" value="NZ_JAOQJV010000004.1"/>
</dbReference>
<dbReference type="EMBL" id="JAOQJV010000004">
    <property type="protein sequence ID" value="MCU6699657.1"/>
    <property type="molecule type" value="Genomic_DNA"/>
</dbReference>
<dbReference type="InterPro" id="IPR050245">
    <property type="entry name" value="PrsA_foldase"/>
</dbReference>
<dbReference type="PANTHER" id="PTHR47245">
    <property type="entry name" value="PEPTIDYLPROLYL ISOMERASE"/>
    <property type="match status" value="1"/>
</dbReference>
<dbReference type="Pfam" id="PF00639">
    <property type="entry name" value="Rotamase"/>
    <property type="match status" value="1"/>
</dbReference>
<evidence type="ECO:0000313" key="4">
    <source>
        <dbReference type="Proteomes" id="UP001207605"/>
    </source>
</evidence>
<dbReference type="Proteomes" id="UP001207605">
    <property type="component" value="Unassembled WGS sequence"/>
</dbReference>
<evidence type="ECO:0000313" key="3">
    <source>
        <dbReference type="EMBL" id="MCU6699657.1"/>
    </source>
</evidence>
<comment type="caution">
    <text evidence="3">The sequence shown here is derived from an EMBL/GenBank/DDBJ whole genome shotgun (WGS) entry which is preliminary data.</text>
</comment>
<dbReference type="PROSITE" id="PS50198">
    <property type="entry name" value="PPIC_PPIASE_2"/>
    <property type="match status" value="1"/>
</dbReference>
<keyword evidence="4" id="KW-1185">Reference proteome</keyword>
<organism evidence="3 4">
    <name type="scientific">Dorea ammoniilytica</name>
    <dbReference type="NCBI Taxonomy" id="2981788"/>
    <lineage>
        <taxon>Bacteria</taxon>
        <taxon>Bacillati</taxon>
        <taxon>Bacillota</taxon>
        <taxon>Clostridia</taxon>
        <taxon>Lachnospirales</taxon>
        <taxon>Lachnospiraceae</taxon>
        <taxon>Dorea</taxon>
    </lineage>
</organism>
<dbReference type="SUPFAM" id="SSF109998">
    <property type="entry name" value="Triger factor/SurA peptide-binding domain-like"/>
    <property type="match status" value="1"/>
</dbReference>
<dbReference type="EC" id="5.2.1.8" evidence="3"/>
<dbReference type="InterPro" id="IPR023058">
    <property type="entry name" value="PPIase_PpiC_CS"/>
</dbReference>
<dbReference type="InterPro" id="IPR046357">
    <property type="entry name" value="PPIase_dom_sf"/>
</dbReference>
<proteinExistence type="predicted"/>
<evidence type="ECO:0000256" key="1">
    <source>
        <dbReference type="PROSITE-ProRule" id="PRU00278"/>
    </source>
</evidence>
<feature type="domain" description="PpiC" evidence="2">
    <location>
        <begin position="113"/>
        <end position="203"/>
    </location>
</feature>
<protein>
    <submittedName>
        <fullName evidence="3">Peptidylprolyl isomerase</fullName>
        <ecNumber evidence="3">5.2.1.8</ecNumber>
    </submittedName>
</protein>
<name>A0ABT2S5K2_9FIRM</name>
<dbReference type="PANTHER" id="PTHR47245:SF2">
    <property type="entry name" value="PEPTIDYL-PROLYL CIS-TRANS ISOMERASE HP_0175-RELATED"/>
    <property type="match status" value="1"/>
</dbReference>
<keyword evidence="1" id="KW-0697">Rotamase</keyword>
<dbReference type="GO" id="GO:0003755">
    <property type="term" value="F:peptidyl-prolyl cis-trans isomerase activity"/>
    <property type="evidence" value="ECO:0007669"/>
    <property type="project" value="UniProtKB-EC"/>
</dbReference>
<dbReference type="SUPFAM" id="SSF54534">
    <property type="entry name" value="FKBP-like"/>
    <property type="match status" value="1"/>
</dbReference>
<evidence type="ECO:0000259" key="2">
    <source>
        <dbReference type="PROSITE" id="PS50198"/>
    </source>
</evidence>
<accession>A0ABT2S5K2</accession>
<dbReference type="InterPro" id="IPR027304">
    <property type="entry name" value="Trigger_fact/SurA_dom_sf"/>
</dbReference>
<gene>
    <name evidence="3" type="ORF">OCV65_05320</name>
</gene>
<reference evidence="3 4" key="1">
    <citation type="journal article" date="2021" name="ISME Commun">
        <title>Automated analysis of genomic sequences facilitates high-throughput and comprehensive description of bacteria.</title>
        <authorList>
            <person name="Hitch T.C.A."/>
        </authorList>
    </citation>
    <scope>NUCLEOTIDE SEQUENCE [LARGE SCALE GENOMIC DNA]</scope>
    <source>
        <strain evidence="3 4">Sanger_02</strain>
    </source>
</reference>
<dbReference type="InterPro" id="IPR000297">
    <property type="entry name" value="PPIase_PpiC"/>
</dbReference>
<dbReference type="PROSITE" id="PS01096">
    <property type="entry name" value="PPIC_PPIASE_1"/>
    <property type="match status" value="1"/>
</dbReference>
<dbReference type="Gene3D" id="3.10.50.40">
    <property type="match status" value="1"/>
</dbReference>